<dbReference type="AlphaFoldDB" id="A0A6J2VUD5"/>
<evidence type="ECO:0000256" key="2">
    <source>
        <dbReference type="ARBA" id="ARBA00022692"/>
    </source>
</evidence>
<feature type="domain" description="G-protein coupled receptors family 1 profile" evidence="6">
    <location>
        <begin position="29"/>
        <end position="276"/>
    </location>
</feature>
<dbReference type="OrthoDB" id="6359945at2759"/>
<protein>
    <submittedName>
        <fullName evidence="8">Odorant receptor 131-2-like</fullName>
    </submittedName>
</protein>
<feature type="transmembrane region" description="Helical" evidence="5">
    <location>
        <begin position="50"/>
        <end position="72"/>
    </location>
</feature>
<dbReference type="RefSeq" id="XP_030636680.1">
    <property type="nucleotide sequence ID" value="XM_030780820.1"/>
</dbReference>
<dbReference type="GO" id="GO:0004930">
    <property type="term" value="F:G protein-coupled receptor activity"/>
    <property type="evidence" value="ECO:0007669"/>
    <property type="project" value="InterPro"/>
</dbReference>
<evidence type="ECO:0000256" key="4">
    <source>
        <dbReference type="ARBA" id="ARBA00023136"/>
    </source>
</evidence>
<dbReference type="PROSITE" id="PS50262">
    <property type="entry name" value="G_PROTEIN_RECEP_F1_2"/>
    <property type="match status" value="1"/>
</dbReference>
<dbReference type="GO" id="GO:0016020">
    <property type="term" value="C:membrane"/>
    <property type="evidence" value="ECO:0007669"/>
    <property type="project" value="UniProtKB-SubCell"/>
</dbReference>
<dbReference type="Gene3D" id="1.20.1070.10">
    <property type="entry name" value="Rhodopsin 7-helix transmembrane proteins"/>
    <property type="match status" value="1"/>
</dbReference>
<dbReference type="InterPro" id="IPR052921">
    <property type="entry name" value="GPCR1_Superfamily_Member"/>
</dbReference>
<evidence type="ECO:0000259" key="6">
    <source>
        <dbReference type="PROSITE" id="PS50262"/>
    </source>
</evidence>
<keyword evidence="3 5" id="KW-1133">Transmembrane helix</keyword>
<name>A0A6J2VUD5_CHACN</name>
<keyword evidence="2 5" id="KW-0812">Transmembrane</keyword>
<feature type="transmembrane region" description="Helical" evidence="5">
    <location>
        <begin position="221"/>
        <end position="238"/>
    </location>
</feature>
<sequence length="303" mass="34690">MNTTKVDNFEEAFAKNIVIVFLGFIIIFINGILVVTFFKNSIFQSDPRYILYIHLVMNDMLMIFLSVTLYVLTYAWPFVNVSVCCALLVIGSSTHKNTPLNLAGMAIERYIAVCKPLHHPQICTVHRTYILICLIWSVGFIPGLTDVIIVIATRPLTIFNSFIVCYTLNIYTTKYHEEKTVVVQVIYMSFVWIVLIFTYIRVLLTAKKAAVDSSAKKAQSTILLHGIQLLLCMLSYLTPVLDMVLIPFFPAHRTKITFFNYLLTNIIPRLLSPLIYGIRDHKFFKHVRSSFSCKLLIVMVEPT</sequence>
<dbReference type="FunFam" id="1.20.1070.10:FF:000096">
    <property type="entry name" value="Odorant receptor 131-2"/>
    <property type="match status" value="1"/>
</dbReference>
<evidence type="ECO:0000313" key="8">
    <source>
        <dbReference type="RefSeq" id="XP_030636680.1"/>
    </source>
</evidence>
<dbReference type="GeneID" id="115817506"/>
<evidence type="ECO:0000256" key="5">
    <source>
        <dbReference type="SAM" id="Phobius"/>
    </source>
</evidence>
<feature type="transmembrane region" description="Helical" evidence="5">
    <location>
        <begin position="258"/>
        <end position="278"/>
    </location>
</feature>
<dbReference type="FunCoup" id="A0A6J2VUD5">
    <property type="interactions" value="11"/>
</dbReference>
<dbReference type="PANTHER" id="PTHR26451">
    <property type="entry name" value="G_PROTEIN_RECEP_F1_2 DOMAIN-CONTAINING PROTEIN"/>
    <property type="match status" value="1"/>
</dbReference>
<keyword evidence="4 5" id="KW-0472">Membrane</keyword>
<evidence type="ECO:0000256" key="1">
    <source>
        <dbReference type="ARBA" id="ARBA00004370"/>
    </source>
</evidence>
<comment type="subcellular location">
    <subcellularLocation>
        <location evidence="1">Membrane</location>
    </subcellularLocation>
</comment>
<evidence type="ECO:0000313" key="7">
    <source>
        <dbReference type="Proteomes" id="UP000504632"/>
    </source>
</evidence>
<reference evidence="8" key="1">
    <citation type="submission" date="2025-08" db="UniProtKB">
        <authorList>
            <consortium name="RefSeq"/>
        </authorList>
    </citation>
    <scope>IDENTIFICATION</scope>
</reference>
<dbReference type="Pfam" id="PF00001">
    <property type="entry name" value="7tm_1"/>
    <property type="match status" value="1"/>
</dbReference>
<feature type="transmembrane region" description="Helical" evidence="5">
    <location>
        <begin position="17"/>
        <end position="38"/>
    </location>
</feature>
<organism evidence="7 8">
    <name type="scientific">Chanos chanos</name>
    <name type="common">Milkfish</name>
    <name type="synonym">Mugil chanos</name>
    <dbReference type="NCBI Taxonomy" id="29144"/>
    <lineage>
        <taxon>Eukaryota</taxon>
        <taxon>Metazoa</taxon>
        <taxon>Chordata</taxon>
        <taxon>Craniata</taxon>
        <taxon>Vertebrata</taxon>
        <taxon>Euteleostomi</taxon>
        <taxon>Actinopterygii</taxon>
        <taxon>Neopterygii</taxon>
        <taxon>Teleostei</taxon>
        <taxon>Ostariophysi</taxon>
        <taxon>Gonorynchiformes</taxon>
        <taxon>Chanidae</taxon>
        <taxon>Chanos</taxon>
    </lineage>
</organism>
<dbReference type="Proteomes" id="UP000504632">
    <property type="component" value="Chromosome 7"/>
</dbReference>
<dbReference type="GO" id="GO:0005549">
    <property type="term" value="F:odorant binding"/>
    <property type="evidence" value="ECO:0007669"/>
    <property type="project" value="TreeGrafter"/>
</dbReference>
<dbReference type="PANTHER" id="PTHR26451:SF998">
    <property type="entry name" value="ODORANT RECEPTOR-RELATED"/>
    <property type="match status" value="1"/>
</dbReference>
<dbReference type="GO" id="GO:0004984">
    <property type="term" value="F:olfactory receptor activity"/>
    <property type="evidence" value="ECO:0007669"/>
    <property type="project" value="TreeGrafter"/>
</dbReference>
<dbReference type="InterPro" id="IPR017452">
    <property type="entry name" value="GPCR_Rhodpsn_7TM"/>
</dbReference>
<feature type="transmembrane region" description="Helical" evidence="5">
    <location>
        <begin position="129"/>
        <end position="152"/>
    </location>
</feature>
<gene>
    <name evidence="8" type="primary">LOC115817506</name>
</gene>
<dbReference type="InParanoid" id="A0A6J2VUD5"/>
<dbReference type="SUPFAM" id="SSF81321">
    <property type="entry name" value="Family A G protein-coupled receptor-like"/>
    <property type="match status" value="1"/>
</dbReference>
<evidence type="ECO:0000256" key="3">
    <source>
        <dbReference type="ARBA" id="ARBA00022989"/>
    </source>
</evidence>
<dbReference type="InterPro" id="IPR000276">
    <property type="entry name" value="GPCR_Rhodpsn"/>
</dbReference>
<keyword evidence="7" id="KW-1185">Reference proteome</keyword>
<accession>A0A6J2VUD5</accession>
<proteinExistence type="predicted"/>
<feature type="transmembrane region" description="Helical" evidence="5">
    <location>
        <begin position="181"/>
        <end position="200"/>
    </location>
</feature>